<keyword evidence="13" id="KW-1185">Reference proteome</keyword>
<dbReference type="PROSITE" id="PS51846">
    <property type="entry name" value="CNNM"/>
    <property type="match status" value="1"/>
</dbReference>
<accession>A0ABP8QA14</accession>
<dbReference type="PANTHER" id="PTHR22777">
    <property type="entry name" value="HEMOLYSIN-RELATED"/>
    <property type="match status" value="1"/>
</dbReference>
<dbReference type="InterPro" id="IPR046342">
    <property type="entry name" value="CBS_dom_sf"/>
</dbReference>
<dbReference type="Proteomes" id="UP001501321">
    <property type="component" value="Unassembled WGS sequence"/>
</dbReference>
<dbReference type="CDD" id="cd04590">
    <property type="entry name" value="CBS_pair_CorC_HlyC_assoc"/>
    <property type="match status" value="1"/>
</dbReference>
<proteinExistence type="predicted"/>
<evidence type="ECO:0000259" key="10">
    <source>
        <dbReference type="PROSITE" id="PS51371"/>
    </source>
</evidence>
<comment type="caution">
    <text evidence="12">The sequence shown here is derived from an EMBL/GenBank/DDBJ whole genome shotgun (WGS) entry which is preliminary data.</text>
</comment>
<keyword evidence="3" id="KW-0677">Repeat</keyword>
<feature type="transmembrane region" description="Helical" evidence="9">
    <location>
        <begin position="6"/>
        <end position="28"/>
    </location>
</feature>
<evidence type="ECO:0000256" key="8">
    <source>
        <dbReference type="PROSITE-ProRule" id="PRU01193"/>
    </source>
</evidence>
<evidence type="ECO:0000313" key="13">
    <source>
        <dbReference type="Proteomes" id="UP001501321"/>
    </source>
</evidence>
<evidence type="ECO:0000259" key="11">
    <source>
        <dbReference type="PROSITE" id="PS51846"/>
    </source>
</evidence>
<evidence type="ECO:0000256" key="6">
    <source>
        <dbReference type="ARBA" id="ARBA00023136"/>
    </source>
</evidence>
<evidence type="ECO:0000256" key="3">
    <source>
        <dbReference type="ARBA" id="ARBA00022737"/>
    </source>
</evidence>
<evidence type="ECO:0000256" key="7">
    <source>
        <dbReference type="PROSITE-ProRule" id="PRU00703"/>
    </source>
</evidence>
<feature type="domain" description="CBS" evidence="10">
    <location>
        <begin position="262"/>
        <end position="323"/>
    </location>
</feature>
<evidence type="ECO:0000313" key="12">
    <source>
        <dbReference type="EMBL" id="GAA4499163.1"/>
    </source>
</evidence>
<dbReference type="InterPro" id="IPR000644">
    <property type="entry name" value="CBS_dom"/>
</dbReference>
<name>A0ABP8QA14_9GAMM</name>
<evidence type="ECO:0000256" key="4">
    <source>
        <dbReference type="ARBA" id="ARBA00022989"/>
    </source>
</evidence>
<feature type="transmembrane region" description="Helical" evidence="9">
    <location>
        <begin position="83"/>
        <end position="103"/>
    </location>
</feature>
<evidence type="ECO:0000256" key="5">
    <source>
        <dbReference type="ARBA" id="ARBA00023122"/>
    </source>
</evidence>
<dbReference type="PANTHER" id="PTHR22777:SF4">
    <property type="entry name" value="UPF0053 PROTEIN SLL1254"/>
    <property type="match status" value="1"/>
</dbReference>
<dbReference type="Pfam" id="PF00571">
    <property type="entry name" value="CBS"/>
    <property type="match status" value="1"/>
</dbReference>
<dbReference type="Gene3D" id="3.10.580.10">
    <property type="entry name" value="CBS-domain"/>
    <property type="match status" value="1"/>
</dbReference>
<sequence length="349" mass="39030">MGWLLGYLFLALGVSFICSLLEAILLSLTGSYIHKLRTSQPAAAARLHQLKQQIDRPLAAILTLNTIAHTVGAAGVGAESARLFGEIWMAPTSALLTLLILYLTEIVPKTLGATRWRQWAPHIGRPLLWLIRVLFPFIWLAERLAHRLGRPVNAAHYREEIAAMAELGRQAGELAAKESRIIQHLLHFAHLKVSHIMTPRTVLYRLSADLPLADYLRLPTPPPFTRLPLFEGEVDNIIGYVHQQDLLLAAARGRAPSPLRHWLRPLFVVPATASLSSLFDSLLAQREPLALVVNEYGEVQGLVTMEDLVETMLGLEIVEQDDMAEDMQALARQLWRKRIQEHGISLHSD</sequence>
<feature type="transmembrane region" description="Helical" evidence="9">
    <location>
        <begin position="123"/>
        <end position="141"/>
    </location>
</feature>
<dbReference type="PROSITE" id="PS51371">
    <property type="entry name" value="CBS"/>
    <property type="match status" value="1"/>
</dbReference>
<keyword evidence="4 8" id="KW-1133">Transmembrane helix</keyword>
<dbReference type="Pfam" id="PF01595">
    <property type="entry name" value="CNNM"/>
    <property type="match status" value="1"/>
</dbReference>
<comment type="subcellular location">
    <subcellularLocation>
        <location evidence="1">Membrane</location>
        <topology evidence="1">Multi-pass membrane protein</topology>
    </subcellularLocation>
</comment>
<keyword evidence="5 7" id="KW-0129">CBS domain</keyword>
<dbReference type="InterPro" id="IPR002550">
    <property type="entry name" value="CNNM"/>
</dbReference>
<gene>
    <name evidence="12" type="ORF">GCM10023095_18860</name>
</gene>
<reference evidence="13" key="1">
    <citation type="journal article" date="2019" name="Int. J. Syst. Evol. Microbiol.">
        <title>The Global Catalogue of Microorganisms (GCM) 10K type strain sequencing project: providing services to taxonomists for standard genome sequencing and annotation.</title>
        <authorList>
            <consortium name="The Broad Institute Genomics Platform"/>
            <consortium name="The Broad Institute Genome Sequencing Center for Infectious Disease"/>
            <person name="Wu L."/>
            <person name="Ma J."/>
        </authorList>
    </citation>
    <scope>NUCLEOTIDE SEQUENCE [LARGE SCALE GENOMIC DNA]</scope>
    <source>
        <strain evidence="13">JCM 32226</strain>
    </source>
</reference>
<organism evidence="12 13">
    <name type="scientific">Pseudaeromonas paramecii</name>
    <dbReference type="NCBI Taxonomy" id="2138166"/>
    <lineage>
        <taxon>Bacteria</taxon>
        <taxon>Pseudomonadati</taxon>
        <taxon>Pseudomonadota</taxon>
        <taxon>Gammaproteobacteria</taxon>
        <taxon>Aeromonadales</taxon>
        <taxon>Aeromonadaceae</taxon>
        <taxon>Pseudaeromonas</taxon>
    </lineage>
</organism>
<dbReference type="SUPFAM" id="SSF54631">
    <property type="entry name" value="CBS-domain pair"/>
    <property type="match status" value="1"/>
</dbReference>
<dbReference type="InterPro" id="IPR044751">
    <property type="entry name" value="Ion_transp-like_CBS"/>
</dbReference>
<evidence type="ECO:0000256" key="9">
    <source>
        <dbReference type="SAM" id="Phobius"/>
    </source>
</evidence>
<keyword evidence="2 8" id="KW-0812">Transmembrane</keyword>
<evidence type="ECO:0000256" key="1">
    <source>
        <dbReference type="ARBA" id="ARBA00004141"/>
    </source>
</evidence>
<dbReference type="RefSeq" id="WP_345012378.1">
    <property type="nucleotide sequence ID" value="NZ_BAABFC010000012.1"/>
</dbReference>
<evidence type="ECO:0000256" key="2">
    <source>
        <dbReference type="ARBA" id="ARBA00022692"/>
    </source>
</evidence>
<feature type="domain" description="CNNM transmembrane" evidence="11">
    <location>
        <begin position="1"/>
        <end position="178"/>
    </location>
</feature>
<dbReference type="EMBL" id="BAABFC010000012">
    <property type="protein sequence ID" value="GAA4499163.1"/>
    <property type="molecule type" value="Genomic_DNA"/>
</dbReference>
<protein>
    <submittedName>
        <fullName evidence="12">Hemolysin family protein</fullName>
    </submittedName>
</protein>
<keyword evidence="6 8" id="KW-0472">Membrane</keyword>